<proteinExistence type="predicted"/>
<dbReference type="GO" id="GO:0008107">
    <property type="term" value="F:galactoside 2-alpha-L-fucosyltransferase activity"/>
    <property type="evidence" value="ECO:0007669"/>
    <property type="project" value="InterPro"/>
</dbReference>
<name>A0A5J5IG92_9BACT</name>
<organism evidence="3 4">
    <name type="scientific">Ginsengibacter hankyongi</name>
    <dbReference type="NCBI Taxonomy" id="2607284"/>
    <lineage>
        <taxon>Bacteria</taxon>
        <taxon>Pseudomonadati</taxon>
        <taxon>Bacteroidota</taxon>
        <taxon>Chitinophagia</taxon>
        <taxon>Chitinophagales</taxon>
        <taxon>Chitinophagaceae</taxon>
        <taxon>Ginsengibacter</taxon>
    </lineage>
</organism>
<sequence length="267" mass="31762">MKSMLVVIFMGHGNHSNRLFQAIHIEAFCIENKVEFSNPSFKNMSKYYGLKDSFIDNTLCILIRGLRKLRLIKTLDFNAPDRNEFYSHTILKTKVTLAHGWCFREHGLTRKYQDYFIKKYTLLPIFYMNNDFYKYFIELDRSEYHIVGVHIRRGDYKTWENGKYYFTDDIYEKYMTSISRELTLLSKKKIKFILFSNEAINISGSNDIIISNNEWYIDQLIMSKCDYLIGPPSTFTLWASYIGKIQYYHIKDKTGNINMNDFSYCIG</sequence>
<dbReference type="Proteomes" id="UP000326903">
    <property type="component" value="Unassembled WGS sequence"/>
</dbReference>
<evidence type="ECO:0008006" key="5">
    <source>
        <dbReference type="Google" id="ProtNLM"/>
    </source>
</evidence>
<gene>
    <name evidence="3" type="ORF">FW778_10695</name>
</gene>
<comment type="caution">
    <text evidence="3">The sequence shown here is derived from an EMBL/GenBank/DDBJ whole genome shotgun (WGS) entry which is preliminary data.</text>
</comment>
<evidence type="ECO:0000313" key="3">
    <source>
        <dbReference type="EMBL" id="KAA9039290.1"/>
    </source>
</evidence>
<dbReference type="Gene3D" id="3.40.50.11350">
    <property type="match status" value="2"/>
</dbReference>
<keyword evidence="4" id="KW-1185">Reference proteome</keyword>
<dbReference type="AlphaFoldDB" id="A0A5J5IG92"/>
<evidence type="ECO:0000256" key="2">
    <source>
        <dbReference type="ARBA" id="ARBA00022679"/>
    </source>
</evidence>
<accession>A0A5J5IG92</accession>
<keyword evidence="2" id="KW-0808">Transferase</keyword>
<protein>
    <recommendedName>
        <fullName evidence="5">Glycosyl transferase family 11</fullName>
    </recommendedName>
</protein>
<reference evidence="3 4" key="1">
    <citation type="submission" date="2019-09" db="EMBL/GenBank/DDBJ databases">
        <title>Draft genome sequence of Ginsengibacter sp. BR5-29.</title>
        <authorList>
            <person name="Im W.-T."/>
        </authorList>
    </citation>
    <scope>NUCLEOTIDE SEQUENCE [LARGE SCALE GENOMIC DNA]</scope>
    <source>
        <strain evidence="3 4">BR5-29</strain>
    </source>
</reference>
<keyword evidence="1" id="KW-0328">Glycosyltransferase</keyword>
<dbReference type="GO" id="GO:0005975">
    <property type="term" value="P:carbohydrate metabolic process"/>
    <property type="evidence" value="ECO:0007669"/>
    <property type="project" value="InterPro"/>
</dbReference>
<dbReference type="GO" id="GO:0016020">
    <property type="term" value="C:membrane"/>
    <property type="evidence" value="ECO:0007669"/>
    <property type="project" value="InterPro"/>
</dbReference>
<dbReference type="EMBL" id="VYQF01000002">
    <property type="protein sequence ID" value="KAA9039290.1"/>
    <property type="molecule type" value="Genomic_DNA"/>
</dbReference>
<evidence type="ECO:0000313" key="4">
    <source>
        <dbReference type="Proteomes" id="UP000326903"/>
    </source>
</evidence>
<dbReference type="InterPro" id="IPR002516">
    <property type="entry name" value="Glyco_trans_11"/>
</dbReference>
<evidence type="ECO:0000256" key="1">
    <source>
        <dbReference type="ARBA" id="ARBA00022676"/>
    </source>
</evidence>
<dbReference type="Pfam" id="PF01531">
    <property type="entry name" value="Glyco_transf_11"/>
    <property type="match status" value="1"/>
</dbReference>